<accession>A0A016RXH7</accession>
<dbReference type="Proteomes" id="UP000024635">
    <property type="component" value="Unassembled WGS sequence"/>
</dbReference>
<evidence type="ECO:0000256" key="1">
    <source>
        <dbReference type="SAM" id="MobiDB-lite"/>
    </source>
</evidence>
<keyword evidence="3" id="KW-1185">Reference proteome</keyword>
<reference evidence="3" key="1">
    <citation type="journal article" date="2015" name="Nat. Genet.">
        <title>The genome and transcriptome of the zoonotic hookworm Ancylostoma ceylanicum identify infection-specific gene families.</title>
        <authorList>
            <person name="Schwarz E.M."/>
            <person name="Hu Y."/>
            <person name="Antoshechkin I."/>
            <person name="Miller M.M."/>
            <person name="Sternberg P.W."/>
            <person name="Aroian R.V."/>
        </authorList>
    </citation>
    <scope>NUCLEOTIDE SEQUENCE</scope>
    <source>
        <strain evidence="3">HY135</strain>
    </source>
</reference>
<dbReference type="EMBL" id="JARK01001686">
    <property type="protein sequence ID" value="EYB82807.1"/>
    <property type="molecule type" value="Genomic_DNA"/>
</dbReference>
<proteinExistence type="predicted"/>
<comment type="caution">
    <text evidence="2">The sequence shown here is derived from an EMBL/GenBank/DDBJ whole genome shotgun (WGS) entry which is preliminary data.</text>
</comment>
<sequence length="76" mass="8583">MALVPERKLEVPAKLPRLSSPRASDDYERSRHPRSYIHGVVYSRGHRDPNVYSGGICHATRSRRTAHGGHVAFHQP</sequence>
<organism evidence="2 3">
    <name type="scientific">Ancylostoma ceylanicum</name>
    <dbReference type="NCBI Taxonomy" id="53326"/>
    <lineage>
        <taxon>Eukaryota</taxon>
        <taxon>Metazoa</taxon>
        <taxon>Ecdysozoa</taxon>
        <taxon>Nematoda</taxon>
        <taxon>Chromadorea</taxon>
        <taxon>Rhabditida</taxon>
        <taxon>Rhabditina</taxon>
        <taxon>Rhabditomorpha</taxon>
        <taxon>Strongyloidea</taxon>
        <taxon>Ancylostomatidae</taxon>
        <taxon>Ancylostomatinae</taxon>
        <taxon>Ancylostoma</taxon>
    </lineage>
</organism>
<feature type="compositionally biased region" description="Basic and acidic residues" evidence="1">
    <location>
        <begin position="1"/>
        <end position="11"/>
    </location>
</feature>
<evidence type="ECO:0000313" key="2">
    <source>
        <dbReference type="EMBL" id="EYB82807.1"/>
    </source>
</evidence>
<name>A0A016RXH7_9BILA</name>
<gene>
    <name evidence="2" type="primary">Acey_s0350.g3218</name>
    <name evidence="2" type="ORF">Y032_0350g3218</name>
</gene>
<evidence type="ECO:0000313" key="3">
    <source>
        <dbReference type="Proteomes" id="UP000024635"/>
    </source>
</evidence>
<dbReference type="AlphaFoldDB" id="A0A016RXH7"/>
<feature type="region of interest" description="Disordered" evidence="1">
    <location>
        <begin position="1"/>
        <end position="32"/>
    </location>
</feature>
<protein>
    <submittedName>
        <fullName evidence="2">Uncharacterized protein</fullName>
    </submittedName>
</protein>